<dbReference type="RefSeq" id="WP_014426096.1">
    <property type="nucleotide sequence ID" value="NC_017073.1"/>
</dbReference>
<dbReference type="KEGG" id="sri:SELR_pSRC300050"/>
<dbReference type="HOGENOM" id="CLU_2737769_0_0_9"/>
<accession>I0GWE1</accession>
<geneLocation type="plasmid" evidence="1 2">
    <name>pSRC3</name>
</geneLocation>
<dbReference type="PATRIC" id="fig|927704.6.peg.3317"/>
<evidence type="ECO:0000313" key="1">
    <source>
        <dbReference type="EMBL" id="BAL85078.1"/>
    </source>
</evidence>
<name>I0GWE1_SELRL</name>
<gene>
    <name evidence="1" type="ordered locus">SELR_pSRC300050</name>
</gene>
<protein>
    <submittedName>
        <fullName evidence="1">Uncharacterized protein</fullName>
    </submittedName>
</protein>
<evidence type="ECO:0000313" key="2">
    <source>
        <dbReference type="Proteomes" id="UP000007887"/>
    </source>
</evidence>
<dbReference type="Proteomes" id="UP000007887">
    <property type="component" value="Plasmid pSRC3"/>
</dbReference>
<dbReference type="AlphaFoldDB" id="I0GWE1"/>
<sequence length="71" mass="8073">MKLSIKYEVEINEHFDNEADKEIIEGFVRAKEDETLPGILKETMEDNLTGGDTPDERVKVTVADYTLDLEA</sequence>
<reference evidence="1 2" key="1">
    <citation type="submission" date="2011-10" db="EMBL/GenBank/DDBJ databases">
        <title>Whole genome sequence of Selenomonas ruminantium subsp. lactilytica TAM6421.</title>
        <authorList>
            <person name="Oguchi A."/>
            <person name="Ankai A."/>
            <person name="Kaneko J."/>
            <person name="Yamada-Narita S."/>
            <person name="Fukui S."/>
            <person name="Takahashi M."/>
            <person name="Onodera T."/>
            <person name="Kojima S."/>
            <person name="Fushimi T."/>
            <person name="Abe N."/>
            <person name="Kamio Y."/>
            <person name="Yamazaki S."/>
            <person name="Fujita N."/>
        </authorList>
    </citation>
    <scope>NUCLEOTIDE SEQUENCE [LARGE SCALE GENOMIC DNA]</scope>
    <source>
        <strain evidence="2">NBRC 103574 / TAM6421</strain>
        <plasmid evidence="1 2">pSRC3</plasmid>
    </source>
</reference>
<keyword evidence="1" id="KW-0614">Plasmid</keyword>
<dbReference type="EMBL" id="AP012300">
    <property type="protein sequence ID" value="BAL85078.1"/>
    <property type="molecule type" value="Genomic_DNA"/>
</dbReference>
<proteinExistence type="predicted"/>
<organism evidence="1 2">
    <name type="scientific">Selenomonas ruminantium subsp. lactilytica (strain NBRC 103574 / TAM6421)</name>
    <dbReference type="NCBI Taxonomy" id="927704"/>
    <lineage>
        <taxon>Bacteria</taxon>
        <taxon>Bacillati</taxon>
        <taxon>Bacillota</taxon>
        <taxon>Negativicutes</taxon>
        <taxon>Selenomonadales</taxon>
        <taxon>Selenomonadaceae</taxon>
        <taxon>Selenomonas</taxon>
    </lineage>
</organism>